<evidence type="ECO:0000256" key="1">
    <source>
        <dbReference type="SAM" id="MobiDB-lite"/>
    </source>
</evidence>
<dbReference type="Proteomes" id="UP000642876">
    <property type="component" value="Unassembled WGS sequence"/>
</dbReference>
<keyword evidence="4" id="KW-0540">Nuclease</keyword>
<evidence type="ECO:0000313" key="6">
    <source>
        <dbReference type="Proteomes" id="UP000642876"/>
    </source>
</evidence>
<gene>
    <name evidence="3" type="ORF">H7348_04255</name>
    <name evidence="4" type="ORF">IAU68_04750</name>
</gene>
<evidence type="ECO:0000313" key="3">
    <source>
        <dbReference type="EMBL" id="MBC3178530.1"/>
    </source>
</evidence>
<dbReference type="PANTHER" id="PTHR24094:SF15">
    <property type="entry name" value="AMP-DEPENDENT SYNTHETASE_LIGASE DOMAIN-CONTAINING PROTEIN-RELATED"/>
    <property type="match status" value="1"/>
</dbReference>
<feature type="region of interest" description="Disordered" evidence="1">
    <location>
        <begin position="66"/>
        <end position="88"/>
    </location>
</feature>
<dbReference type="KEGG" id="cluj:IAU68_04750"/>
<dbReference type="AlphaFoldDB" id="A0A7H0K1A4"/>
<evidence type="ECO:0000313" key="4">
    <source>
        <dbReference type="EMBL" id="QNP91070.1"/>
    </source>
</evidence>
<dbReference type="RefSeq" id="WP_171193491.1">
    <property type="nucleotide sequence ID" value="NZ_CP061032.1"/>
</dbReference>
<dbReference type="PANTHER" id="PTHR24094">
    <property type="entry name" value="SECRETED PROTEIN"/>
    <property type="match status" value="1"/>
</dbReference>
<dbReference type="Gene3D" id="1.10.30.50">
    <property type="match status" value="1"/>
</dbReference>
<protein>
    <submittedName>
        <fullName evidence="4">HNH endonuclease</fullName>
    </submittedName>
</protein>
<keyword evidence="4" id="KW-0378">Hydrolase</keyword>
<organism evidence="4 5">
    <name type="scientific">Corynebacterium lujinxingii</name>
    <dbReference type="NCBI Taxonomy" id="2763010"/>
    <lineage>
        <taxon>Bacteria</taxon>
        <taxon>Bacillati</taxon>
        <taxon>Actinomycetota</taxon>
        <taxon>Actinomycetes</taxon>
        <taxon>Mycobacteriales</taxon>
        <taxon>Corynebacteriaceae</taxon>
        <taxon>Corynebacterium</taxon>
    </lineage>
</organism>
<dbReference type="Proteomes" id="UP000516235">
    <property type="component" value="Chromosome"/>
</dbReference>
<sequence length="202" mass="22430">MRTYLILLTTLTIAIVPFPTARSRFVVPTIPQRATVLGYDRTLFGPGWATDGTGCDTRERIIARDLDDDPCSRPEHPPTPRTSHALDPYTGGALARNDIEVDHIIPVSAAWDLGAHRWDAAQRAKFYNDPLNLVAVSSAANQEKSDKLPSEWMPARRRARCAYGERMVVVAKQYALPLPEPDLRAIKRACSGLLGLSAYRHL</sequence>
<keyword evidence="4" id="KW-0255">Endonuclease</keyword>
<evidence type="ECO:0000259" key="2">
    <source>
        <dbReference type="Pfam" id="PF07510"/>
    </source>
</evidence>
<keyword evidence="6" id="KW-1185">Reference proteome</keyword>
<proteinExistence type="predicted"/>
<dbReference type="Pfam" id="PF07510">
    <property type="entry name" value="GmrSD_C"/>
    <property type="match status" value="1"/>
</dbReference>
<reference evidence="5 6" key="1">
    <citation type="submission" date="2020-08" db="EMBL/GenBank/DDBJ databases">
        <title>novel species in genus Corynebacterium.</title>
        <authorList>
            <person name="Zhang G."/>
        </authorList>
    </citation>
    <scope>NUCLEOTIDE SEQUENCE [LARGE SCALE GENOMIC DNA]</scope>
    <source>
        <strain evidence="4">Zg-917</strain>
        <strain evidence="5 6">zg-917</strain>
    </source>
</reference>
<evidence type="ECO:0000313" key="5">
    <source>
        <dbReference type="Proteomes" id="UP000516235"/>
    </source>
</evidence>
<accession>A0A7H0K1A4</accession>
<dbReference type="InterPro" id="IPR011089">
    <property type="entry name" value="GmrSD_C"/>
</dbReference>
<dbReference type="GO" id="GO:0004519">
    <property type="term" value="F:endonuclease activity"/>
    <property type="evidence" value="ECO:0007669"/>
    <property type="project" value="UniProtKB-KW"/>
</dbReference>
<dbReference type="EMBL" id="JACMYE010000003">
    <property type="protein sequence ID" value="MBC3178530.1"/>
    <property type="molecule type" value="Genomic_DNA"/>
</dbReference>
<feature type="domain" description="GmrSD restriction endonucleases C-terminal" evidence="2">
    <location>
        <begin position="85"/>
        <end position="174"/>
    </location>
</feature>
<dbReference type="EMBL" id="CP061032">
    <property type="protein sequence ID" value="QNP91070.1"/>
    <property type="molecule type" value="Genomic_DNA"/>
</dbReference>
<name>A0A7H0K1A4_9CORY</name>
<feature type="compositionally biased region" description="Basic and acidic residues" evidence="1">
    <location>
        <begin position="66"/>
        <end position="78"/>
    </location>
</feature>